<evidence type="ECO:0000256" key="1">
    <source>
        <dbReference type="SAM" id="SignalP"/>
    </source>
</evidence>
<organism evidence="2 3">
    <name type="scientific">Rhodovulum sulfidophilum</name>
    <name type="common">Rhodobacter sulfidophilus</name>
    <dbReference type="NCBI Taxonomy" id="35806"/>
    <lineage>
        <taxon>Bacteria</taxon>
        <taxon>Pseudomonadati</taxon>
        <taxon>Pseudomonadota</taxon>
        <taxon>Alphaproteobacteria</taxon>
        <taxon>Rhodobacterales</taxon>
        <taxon>Paracoccaceae</taxon>
        <taxon>Rhodovulum</taxon>
    </lineage>
</organism>
<dbReference type="Proteomes" id="UP000249185">
    <property type="component" value="Unassembled WGS sequence"/>
</dbReference>
<comment type="caution">
    <text evidence="2">The sequence shown here is derived from an EMBL/GenBank/DDBJ whole genome shotgun (WGS) entry which is preliminary data.</text>
</comment>
<accession>A0A2W5NEK0</accession>
<dbReference type="EMBL" id="QFPW01000008">
    <property type="protein sequence ID" value="PZQ49205.1"/>
    <property type="molecule type" value="Genomic_DNA"/>
</dbReference>
<reference evidence="2 3" key="1">
    <citation type="submission" date="2017-08" db="EMBL/GenBank/DDBJ databases">
        <title>Infants hospitalized years apart are colonized by the same room-sourced microbial strains.</title>
        <authorList>
            <person name="Brooks B."/>
            <person name="Olm M.R."/>
            <person name="Firek B.A."/>
            <person name="Baker R."/>
            <person name="Thomas B.C."/>
            <person name="Morowitz M.J."/>
            <person name="Banfield J.F."/>
        </authorList>
    </citation>
    <scope>NUCLEOTIDE SEQUENCE [LARGE SCALE GENOMIC DNA]</scope>
    <source>
        <strain evidence="2">S2_005_002_R2_34</strain>
    </source>
</reference>
<protein>
    <submittedName>
        <fullName evidence="2">Uncharacterized protein</fullName>
    </submittedName>
</protein>
<sequence length="143" mass="15579">MRPTLFLLALLAPLAAAAQDPVPAGGVAEAEDIPVAEWIAMAGGRTLTYQINGAFFALEHYYPDSNRVTLQASDGRCLQGTWDYKAPHYCFYWENEAPACFRHARLGADVLIIETEDGHDTPMTQMMTSVSDTPVTCGVPPMS</sequence>
<evidence type="ECO:0000313" key="3">
    <source>
        <dbReference type="Proteomes" id="UP000249185"/>
    </source>
</evidence>
<proteinExistence type="predicted"/>
<dbReference type="AlphaFoldDB" id="A0A2W5NEK0"/>
<name>A0A2W5NEK0_RHOSU</name>
<feature type="signal peptide" evidence="1">
    <location>
        <begin position="1"/>
        <end position="18"/>
    </location>
</feature>
<feature type="chain" id="PRO_5016147070" evidence="1">
    <location>
        <begin position="19"/>
        <end position="143"/>
    </location>
</feature>
<evidence type="ECO:0000313" key="2">
    <source>
        <dbReference type="EMBL" id="PZQ49205.1"/>
    </source>
</evidence>
<keyword evidence="1" id="KW-0732">Signal</keyword>
<gene>
    <name evidence="2" type="ORF">DI556_11685</name>
</gene>